<dbReference type="InterPro" id="IPR012373">
    <property type="entry name" value="Ferrdict_sens_TM"/>
</dbReference>
<evidence type="ECO:0000256" key="1">
    <source>
        <dbReference type="SAM" id="Phobius"/>
    </source>
</evidence>
<evidence type="ECO:0000259" key="2">
    <source>
        <dbReference type="Pfam" id="PF04773"/>
    </source>
</evidence>
<dbReference type="Pfam" id="PF16344">
    <property type="entry name" value="FecR_C"/>
    <property type="match status" value="1"/>
</dbReference>
<evidence type="ECO:0000259" key="3">
    <source>
        <dbReference type="Pfam" id="PF16344"/>
    </source>
</evidence>
<dbReference type="Proteomes" id="UP001241110">
    <property type="component" value="Unassembled WGS sequence"/>
</dbReference>
<dbReference type="Gene3D" id="3.55.50.30">
    <property type="match status" value="1"/>
</dbReference>
<dbReference type="InterPro" id="IPR032508">
    <property type="entry name" value="FecR_C"/>
</dbReference>
<comment type="caution">
    <text evidence="4">The sequence shown here is derived from an EMBL/GenBank/DDBJ whole genome shotgun (WGS) entry which is preliminary data.</text>
</comment>
<sequence>MTKIEFHQLLQRYLQGNCTKEEMLKIHRWYSLLENQSQLDLTHEEKDQLEHRLWANINDEIDESEKVIPLESGKRKNRFFVYAGVAAACVVITVASFLFFTRKIFPEKEIYVFEKNIELISEQNQSTIIKKIVLQDKSIIHLSPNSSISYPKIFDSRKREIQLVGDAFFEITKDPEKPFLVYTGRLVTKVLGTSFWIKTKDQSNSIEVDVATGKVSVYENSAYEKSAESDQNITASEKSTNNGVILTPNQRVEFFEKGGHWVTGLVEKPIEIKEIKNTPLPEKLVYNDKPILEILSGLEQRYGIEIVPASEKLNACTFTGDITEMPLYEKLDLLCQSIGATYEIKGTRILISGNGCD</sequence>
<proteinExistence type="predicted"/>
<dbReference type="RefSeq" id="WP_313986408.1">
    <property type="nucleotide sequence ID" value="NZ_JASJOS010000016.1"/>
</dbReference>
<dbReference type="EMBL" id="JASJOS010000016">
    <property type="protein sequence ID" value="MDJ1484745.1"/>
    <property type="molecule type" value="Genomic_DNA"/>
</dbReference>
<evidence type="ECO:0000313" key="5">
    <source>
        <dbReference type="Proteomes" id="UP001241110"/>
    </source>
</evidence>
<feature type="transmembrane region" description="Helical" evidence="1">
    <location>
        <begin position="79"/>
        <end position="100"/>
    </location>
</feature>
<reference evidence="4" key="1">
    <citation type="submission" date="2023-05" db="EMBL/GenBank/DDBJ databases">
        <authorList>
            <person name="Zhang X."/>
        </authorList>
    </citation>
    <scope>NUCLEOTIDE SEQUENCE</scope>
    <source>
        <strain evidence="4">YF14B1</strain>
    </source>
</reference>
<keyword evidence="1" id="KW-0472">Membrane</keyword>
<evidence type="ECO:0000313" key="4">
    <source>
        <dbReference type="EMBL" id="MDJ1484745.1"/>
    </source>
</evidence>
<dbReference type="PANTHER" id="PTHR30273:SF2">
    <property type="entry name" value="PROTEIN FECR"/>
    <property type="match status" value="1"/>
</dbReference>
<gene>
    <name evidence="4" type="ORF">QNI16_29870</name>
</gene>
<dbReference type="PANTHER" id="PTHR30273">
    <property type="entry name" value="PERIPLASMIC SIGNAL SENSOR AND SIGMA FACTOR ACTIVATOR FECR-RELATED"/>
    <property type="match status" value="1"/>
</dbReference>
<protein>
    <submittedName>
        <fullName evidence="4">FecR family protein</fullName>
    </submittedName>
</protein>
<name>A0AAE3QWF9_9BACT</name>
<accession>A0AAE3QWF9</accession>
<dbReference type="GO" id="GO:0016989">
    <property type="term" value="F:sigma factor antagonist activity"/>
    <property type="evidence" value="ECO:0007669"/>
    <property type="project" value="TreeGrafter"/>
</dbReference>
<dbReference type="InterPro" id="IPR006860">
    <property type="entry name" value="FecR"/>
</dbReference>
<organism evidence="4 5">
    <name type="scientific">Xanthocytophaga flava</name>
    <dbReference type="NCBI Taxonomy" id="3048013"/>
    <lineage>
        <taxon>Bacteria</taxon>
        <taxon>Pseudomonadati</taxon>
        <taxon>Bacteroidota</taxon>
        <taxon>Cytophagia</taxon>
        <taxon>Cytophagales</taxon>
        <taxon>Rhodocytophagaceae</taxon>
        <taxon>Xanthocytophaga</taxon>
    </lineage>
</organism>
<dbReference type="Pfam" id="PF04773">
    <property type="entry name" value="FecR"/>
    <property type="match status" value="1"/>
</dbReference>
<keyword evidence="1" id="KW-0812">Transmembrane</keyword>
<feature type="domain" description="Protein FecR C-terminal" evidence="3">
    <location>
        <begin position="283"/>
        <end position="351"/>
    </location>
</feature>
<keyword evidence="1" id="KW-1133">Transmembrane helix</keyword>
<dbReference type="AlphaFoldDB" id="A0AAE3QWF9"/>
<dbReference type="Gene3D" id="2.60.120.1440">
    <property type="match status" value="1"/>
</dbReference>
<feature type="domain" description="FecR protein" evidence="2">
    <location>
        <begin position="130"/>
        <end position="215"/>
    </location>
</feature>
<dbReference type="PIRSF" id="PIRSF018266">
    <property type="entry name" value="FecR"/>
    <property type="match status" value="1"/>
</dbReference>